<dbReference type="AlphaFoldDB" id="A0A7S0LD68"/>
<gene>
    <name evidence="2" type="ORF">CPEL01642_LOCUS12718</name>
</gene>
<accession>A0A7S0LD68</accession>
<evidence type="ECO:0000256" key="1">
    <source>
        <dbReference type="SAM" id="MobiDB-lite"/>
    </source>
</evidence>
<name>A0A7S0LD68_9EUKA</name>
<protein>
    <submittedName>
        <fullName evidence="2">Uncharacterized protein</fullName>
    </submittedName>
</protein>
<dbReference type="EMBL" id="HBEY01026871">
    <property type="protein sequence ID" value="CAD8609340.1"/>
    <property type="molecule type" value="Transcribed_RNA"/>
</dbReference>
<sequence>MLKEGDCMRVFLWRLQGFDQVEIMQSQCTASSSATFRVRLAGERVGSSALEFWHVLPLRDGLVGDGQPDQYSLHSELCAALVTLPLSVQPTVLKVLDALDAGDRMHVVKTLERCSWRSTTGPAVEVELSREEHERHVWTGVAVRCLHREQASSTLSELLPDGNGAAAGGVVVSSDSAWHRQLDDLALADWELEYEAGSTGSGAVWGFEEADRGSTGGLLSWSSGPSEGELSPRPPPLLPHANALSASMPIPINGAADHGRRDRADYEERGMGVTQPGMAGLGSLARGVSRSLPTPSRLQPQPPPAPRFRPTSPDLFPPDMSLPPASPVSDTPLPLNAEGGISLIVAVHDPTLLEQPNRAVQVAAQRLATSCPARFYAHHRRAPG</sequence>
<organism evidence="2">
    <name type="scientific">Coccolithus braarudii</name>
    <dbReference type="NCBI Taxonomy" id="221442"/>
    <lineage>
        <taxon>Eukaryota</taxon>
        <taxon>Haptista</taxon>
        <taxon>Haptophyta</taxon>
        <taxon>Prymnesiophyceae</taxon>
        <taxon>Coccolithales</taxon>
        <taxon>Coccolithaceae</taxon>
        <taxon>Coccolithus</taxon>
    </lineage>
</organism>
<feature type="region of interest" description="Disordered" evidence="1">
    <location>
        <begin position="283"/>
        <end position="329"/>
    </location>
</feature>
<evidence type="ECO:0000313" key="2">
    <source>
        <dbReference type="EMBL" id="CAD8609340.1"/>
    </source>
</evidence>
<proteinExistence type="predicted"/>
<reference evidence="2" key="1">
    <citation type="submission" date="2021-01" db="EMBL/GenBank/DDBJ databases">
        <authorList>
            <person name="Corre E."/>
            <person name="Pelletier E."/>
            <person name="Niang G."/>
            <person name="Scheremetjew M."/>
            <person name="Finn R."/>
            <person name="Kale V."/>
            <person name="Holt S."/>
            <person name="Cochrane G."/>
            <person name="Meng A."/>
            <person name="Brown T."/>
            <person name="Cohen L."/>
        </authorList>
    </citation>
    <scope>NUCLEOTIDE SEQUENCE</scope>
    <source>
        <strain evidence="2">PLY182g</strain>
    </source>
</reference>